<dbReference type="InterPro" id="IPR051338">
    <property type="entry name" value="NodU/CmcH_Carbamoyltrnsfr"/>
</dbReference>
<dbReference type="Proteomes" id="UP000008963">
    <property type="component" value="Chromosome"/>
</dbReference>
<dbReference type="PANTHER" id="PTHR34847">
    <property type="entry name" value="NODULATION PROTEIN U"/>
    <property type="match status" value="1"/>
</dbReference>
<dbReference type="KEGG" id="bmx:BMS_3253"/>
<dbReference type="InterPro" id="IPR043129">
    <property type="entry name" value="ATPase_NBD"/>
</dbReference>
<dbReference type="EMBL" id="FQ312005">
    <property type="protein sequence ID" value="CBW28003.1"/>
    <property type="molecule type" value="Genomic_DNA"/>
</dbReference>
<dbReference type="STRING" id="862908.BMS_3253"/>
<evidence type="ECO:0000256" key="2">
    <source>
        <dbReference type="SAM" id="Phobius"/>
    </source>
</evidence>
<dbReference type="Gene3D" id="3.30.420.40">
    <property type="match status" value="2"/>
</dbReference>
<evidence type="ECO:0000313" key="5">
    <source>
        <dbReference type="EMBL" id="CBW28003.1"/>
    </source>
</evidence>
<keyword evidence="2" id="KW-0472">Membrane</keyword>
<gene>
    <name evidence="5" type="ordered locus">BMS_3253</name>
</gene>
<dbReference type="Pfam" id="PF19588">
    <property type="entry name" value="SxtJ"/>
    <property type="match status" value="1"/>
</dbReference>
<dbReference type="HOGENOM" id="CLU_014411_2_0_7"/>
<dbReference type="AlphaFoldDB" id="E1X0H7"/>
<dbReference type="InterPro" id="IPR003696">
    <property type="entry name" value="Carbtransf_dom"/>
</dbReference>
<dbReference type="eggNOG" id="COG2192">
    <property type="taxonomic scope" value="Bacteria"/>
</dbReference>
<evidence type="ECO:0000259" key="4">
    <source>
        <dbReference type="Pfam" id="PF16861"/>
    </source>
</evidence>
<feature type="domain" description="Carbamoyltransferase C-terminal" evidence="4">
    <location>
        <begin position="402"/>
        <end position="587"/>
    </location>
</feature>
<dbReference type="InterPro" id="IPR045781">
    <property type="entry name" value="SxtJ"/>
</dbReference>
<protein>
    <submittedName>
        <fullName evidence="5">Carbamoyltransferase</fullName>
    </submittedName>
</protein>
<keyword evidence="6" id="KW-1185">Reference proteome</keyword>
<dbReference type="InterPro" id="IPR038152">
    <property type="entry name" value="Carbam_trans_C_sf"/>
</dbReference>
<accession>E1X0H7</accession>
<sequence>MAYILGISAYYHDSSATLLKDGEILASIEEEKFSRKKHDKTFPFEAIRFCLGFSGISLAEVDQIIFYDKPLTKFERLLETYVSFAPFGWSFYKASLPEWFSGKIFLEKTLKHELQMLDPTIDSSKNILFCEHHLSHAASAFFPSPFDEAVILCIDGVGEWNTTSSWIGRGSVIDKLWNIDFPHSIGLLYSAFTYYLGFEVNNGEYKMMGLSPYGKPIYADKIKEHLIDIKEDGSFSLDMSYFSYTTDLVMTNKKFSQLFGREVRNRDEDILQFHMDVAASIQTVTENCVLKIATSLKKETGIKNLCLAGGVALNCVANGKLKEANIFENIWVQPAAGDAGGSLGSALSCHYQFNGNSRSARSTDDMKGSLLGPEYSNEEVESILNSKGCVYSKSENICKETAQYISEAKVVGWFQGRAEYGPRALGNRSILGDPRDSSMQKRLNLKIKYRESFRPFAPVVLEECVSNYFNFEGKSPYMLFTAKVKNSSLLERKECNLFERLAQVNSPLPAITHVDLSARLQTVNQSTNSKFHNLLSEFSSLSGFPVLINTSFNIRGEPIVLTPENAINCFMNTEMDILVLNDFILKKEDQSRESFKAYTTTELSGEVTQKVRASVSELDLKNFTKQFSIFLMLGVGILLPYVWKYNYSLIPFILGALVILIYFIRPRMLTILYHPWTWLMNNLTFIKGQLLLVLGYFIMITPIALIMKMIGKDPMRKSFSKEKETYFLRSEESTFDPQSLKFPF</sequence>
<dbReference type="Pfam" id="PF16861">
    <property type="entry name" value="Carbam_trans_C"/>
    <property type="match status" value="1"/>
</dbReference>
<feature type="transmembrane region" description="Helical" evidence="2">
    <location>
        <begin position="649"/>
        <end position="665"/>
    </location>
</feature>
<keyword evidence="2" id="KW-0812">Transmembrane</keyword>
<evidence type="ECO:0000259" key="3">
    <source>
        <dbReference type="Pfam" id="PF02543"/>
    </source>
</evidence>
<comment type="similarity">
    <text evidence="1">Belongs to the NodU/CmcH family.</text>
</comment>
<dbReference type="GO" id="GO:0003824">
    <property type="term" value="F:catalytic activity"/>
    <property type="evidence" value="ECO:0007669"/>
    <property type="project" value="InterPro"/>
</dbReference>
<feature type="domain" description="Carbamoyltransferase" evidence="3">
    <location>
        <begin position="4"/>
        <end position="347"/>
    </location>
</feature>
<dbReference type="RefSeq" id="WP_014245773.1">
    <property type="nucleotide sequence ID" value="NC_016620.1"/>
</dbReference>
<dbReference type="SUPFAM" id="SSF53067">
    <property type="entry name" value="Actin-like ATPase domain"/>
    <property type="match status" value="1"/>
</dbReference>
<dbReference type="Gene3D" id="3.90.870.20">
    <property type="entry name" value="Carbamoyltransferase, C-terminal domain"/>
    <property type="match status" value="1"/>
</dbReference>
<dbReference type="OrthoDB" id="9780777at2"/>
<organism evidence="5 6">
    <name type="scientific">Halobacteriovorax marinus (strain ATCC BAA-682 / DSM 15412 / SJ)</name>
    <name type="common">Bacteriovorax marinus</name>
    <dbReference type="NCBI Taxonomy" id="862908"/>
    <lineage>
        <taxon>Bacteria</taxon>
        <taxon>Pseudomonadati</taxon>
        <taxon>Bdellovibrionota</taxon>
        <taxon>Bacteriovoracia</taxon>
        <taxon>Bacteriovoracales</taxon>
        <taxon>Halobacteriovoraceae</taxon>
        <taxon>Halobacteriovorax</taxon>
    </lineage>
</organism>
<evidence type="ECO:0000313" key="6">
    <source>
        <dbReference type="Proteomes" id="UP000008963"/>
    </source>
</evidence>
<dbReference type="CDD" id="cd24098">
    <property type="entry name" value="ASKHA_NBD_TobZ_N"/>
    <property type="match status" value="1"/>
</dbReference>
<proteinExistence type="inferred from homology"/>
<dbReference type="PATRIC" id="fig|862908.3.peg.3109"/>
<dbReference type="InterPro" id="IPR031730">
    <property type="entry name" value="Carbam_trans_C"/>
</dbReference>
<name>E1X0H7_HALMS</name>
<feature type="transmembrane region" description="Helical" evidence="2">
    <location>
        <begin position="685"/>
        <end position="707"/>
    </location>
</feature>
<keyword evidence="2" id="KW-1133">Transmembrane helix</keyword>
<feature type="transmembrane region" description="Helical" evidence="2">
    <location>
        <begin position="623"/>
        <end position="642"/>
    </location>
</feature>
<dbReference type="Pfam" id="PF02543">
    <property type="entry name" value="Carbam_trans_N"/>
    <property type="match status" value="1"/>
</dbReference>
<reference evidence="6" key="1">
    <citation type="journal article" date="2013" name="ISME J.">
        <title>A small predatory core genome in the divergent marine Bacteriovorax marinus SJ and the terrestrial Bdellovibrio bacteriovorus.</title>
        <authorList>
            <person name="Crossman L.C."/>
            <person name="Chen H."/>
            <person name="Cerdeno-Tarraga A.M."/>
            <person name="Brooks K."/>
            <person name="Quail M.A."/>
            <person name="Pineiro S.A."/>
            <person name="Hobley L."/>
            <person name="Sockett R.E."/>
            <person name="Bentley S.D."/>
            <person name="Parkhill J."/>
            <person name="Williams H.N."/>
            <person name="Stine O.C."/>
        </authorList>
    </citation>
    <scope>NUCLEOTIDE SEQUENCE [LARGE SCALE GENOMIC DNA]</scope>
    <source>
        <strain evidence="6">ATCC BAA-682 / DSM 15412 / SJ</strain>
    </source>
</reference>
<dbReference type="PANTHER" id="PTHR34847:SF1">
    <property type="entry name" value="NODULATION PROTEIN U"/>
    <property type="match status" value="1"/>
</dbReference>
<evidence type="ECO:0000256" key="1">
    <source>
        <dbReference type="ARBA" id="ARBA00006129"/>
    </source>
</evidence>